<accession>A0A2G9YZW6</accession>
<reference evidence="2 3" key="1">
    <citation type="submission" date="2017-09" db="EMBL/GenBank/DDBJ databases">
        <title>Depth-based differentiation of microbial function through sediment-hosted aquifers and enrichment of novel symbionts in the deep terrestrial subsurface.</title>
        <authorList>
            <person name="Probst A.J."/>
            <person name="Ladd B."/>
            <person name="Jarett J.K."/>
            <person name="Geller-Mcgrath D.E."/>
            <person name="Sieber C.M."/>
            <person name="Emerson J.B."/>
            <person name="Anantharaman K."/>
            <person name="Thomas B.C."/>
            <person name="Malmstrom R."/>
            <person name="Stieglmeier M."/>
            <person name="Klingl A."/>
            <person name="Woyke T."/>
            <person name="Ryan C.M."/>
            <person name="Banfield J.F."/>
        </authorList>
    </citation>
    <scope>NUCLEOTIDE SEQUENCE [LARGE SCALE GENOMIC DNA]</scope>
    <source>
        <strain evidence="2">CG23_combo_of_CG06-09_8_20_14_all_36_12</strain>
    </source>
</reference>
<dbReference type="AlphaFoldDB" id="A0A2G9YZW6"/>
<feature type="transmembrane region" description="Helical" evidence="1">
    <location>
        <begin position="100"/>
        <end position="123"/>
    </location>
</feature>
<gene>
    <name evidence="2" type="ORF">COX34_02325</name>
</gene>
<dbReference type="EMBL" id="PCRS01000042">
    <property type="protein sequence ID" value="PIP24784.1"/>
    <property type="molecule type" value="Genomic_DNA"/>
</dbReference>
<sequence length="136" mass="15325">MTFSYTGLAYLFTTFALFPLTHRFFQYWKKDKTLLGKLSFRYSAVFTLFIIITAIGGLFFAQNTLVLKGVVISAAFLQGLACAVIAYLVFYLKLPQISPWIGFGTVFLLGLVATVLTILIPFYPTLEEGRTINWNV</sequence>
<feature type="transmembrane region" description="Helical" evidence="1">
    <location>
        <begin position="70"/>
        <end position="94"/>
    </location>
</feature>
<evidence type="ECO:0000313" key="2">
    <source>
        <dbReference type="EMBL" id="PIP24784.1"/>
    </source>
</evidence>
<evidence type="ECO:0000313" key="3">
    <source>
        <dbReference type="Proteomes" id="UP000228681"/>
    </source>
</evidence>
<keyword evidence="1" id="KW-0472">Membrane</keyword>
<comment type="caution">
    <text evidence="2">The sequence shown here is derived from an EMBL/GenBank/DDBJ whole genome shotgun (WGS) entry which is preliminary data.</text>
</comment>
<dbReference type="Proteomes" id="UP000228681">
    <property type="component" value="Unassembled WGS sequence"/>
</dbReference>
<keyword evidence="1" id="KW-0812">Transmembrane</keyword>
<protein>
    <submittedName>
        <fullName evidence="2">Uncharacterized protein</fullName>
    </submittedName>
</protein>
<feature type="transmembrane region" description="Helical" evidence="1">
    <location>
        <begin position="39"/>
        <end position="61"/>
    </location>
</feature>
<organism evidence="2 3">
    <name type="scientific">Candidatus Nealsonbacteria bacterium CG23_combo_of_CG06-09_8_20_14_all_36_12</name>
    <dbReference type="NCBI Taxonomy" id="1974718"/>
    <lineage>
        <taxon>Bacteria</taxon>
        <taxon>Candidatus Nealsoniibacteriota</taxon>
    </lineage>
</organism>
<proteinExistence type="predicted"/>
<keyword evidence="1" id="KW-1133">Transmembrane helix</keyword>
<evidence type="ECO:0000256" key="1">
    <source>
        <dbReference type="SAM" id="Phobius"/>
    </source>
</evidence>
<name>A0A2G9YZW6_9BACT</name>